<dbReference type="EMBL" id="JAMQYH010000002">
    <property type="protein sequence ID" value="KAJ1696878.1"/>
    <property type="molecule type" value="Genomic_DNA"/>
</dbReference>
<dbReference type="OrthoDB" id="589230at2759"/>
<proteinExistence type="predicted"/>
<feature type="domain" description="F-box" evidence="1">
    <location>
        <begin position="42"/>
        <end position="91"/>
    </location>
</feature>
<dbReference type="Pfam" id="PF00646">
    <property type="entry name" value="F-box"/>
    <property type="match status" value="1"/>
</dbReference>
<evidence type="ECO:0000313" key="3">
    <source>
        <dbReference type="Proteomes" id="UP001151287"/>
    </source>
</evidence>
<organism evidence="2 3">
    <name type="scientific">Rhynchospora breviuscula</name>
    <dbReference type="NCBI Taxonomy" id="2022672"/>
    <lineage>
        <taxon>Eukaryota</taxon>
        <taxon>Viridiplantae</taxon>
        <taxon>Streptophyta</taxon>
        <taxon>Embryophyta</taxon>
        <taxon>Tracheophyta</taxon>
        <taxon>Spermatophyta</taxon>
        <taxon>Magnoliopsida</taxon>
        <taxon>Liliopsida</taxon>
        <taxon>Poales</taxon>
        <taxon>Cyperaceae</taxon>
        <taxon>Cyperoideae</taxon>
        <taxon>Rhynchosporeae</taxon>
        <taxon>Rhynchospora</taxon>
    </lineage>
</organism>
<comment type="caution">
    <text evidence="2">The sequence shown here is derived from an EMBL/GenBank/DDBJ whole genome shotgun (WGS) entry which is preliminary data.</text>
</comment>
<dbReference type="PANTHER" id="PTHR44259">
    <property type="entry name" value="OS07G0183000 PROTEIN-RELATED"/>
    <property type="match status" value="1"/>
</dbReference>
<dbReference type="Pfam" id="PF03478">
    <property type="entry name" value="Beta-prop_KIB1-4"/>
    <property type="match status" value="1"/>
</dbReference>
<dbReference type="PROSITE" id="PS50181">
    <property type="entry name" value="FBOX"/>
    <property type="match status" value="1"/>
</dbReference>
<dbReference type="CDD" id="cd09917">
    <property type="entry name" value="F-box_SF"/>
    <property type="match status" value="1"/>
</dbReference>
<evidence type="ECO:0000313" key="2">
    <source>
        <dbReference type="EMBL" id="KAJ1696878.1"/>
    </source>
</evidence>
<evidence type="ECO:0000259" key="1">
    <source>
        <dbReference type="PROSITE" id="PS50181"/>
    </source>
</evidence>
<dbReference type="SMART" id="SM00256">
    <property type="entry name" value="FBOX"/>
    <property type="match status" value="1"/>
</dbReference>
<keyword evidence="3" id="KW-1185">Reference proteome</keyword>
<reference evidence="2" key="1">
    <citation type="journal article" date="2022" name="Cell">
        <title>Repeat-based holocentromeres influence genome architecture and karyotype evolution.</title>
        <authorList>
            <person name="Hofstatter P.G."/>
            <person name="Thangavel G."/>
            <person name="Lux T."/>
            <person name="Neumann P."/>
            <person name="Vondrak T."/>
            <person name="Novak P."/>
            <person name="Zhang M."/>
            <person name="Costa L."/>
            <person name="Castellani M."/>
            <person name="Scott A."/>
            <person name="Toegelov H."/>
            <person name="Fuchs J."/>
            <person name="Mata-Sucre Y."/>
            <person name="Dias Y."/>
            <person name="Vanzela A.L.L."/>
            <person name="Huettel B."/>
            <person name="Almeida C.C.S."/>
            <person name="Simkova H."/>
            <person name="Souza G."/>
            <person name="Pedrosa-Harand A."/>
            <person name="Macas J."/>
            <person name="Mayer K.F.X."/>
            <person name="Houben A."/>
            <person name="Marques A."/>
        </authorList>
    </citation>
    <scope>NUCLEOTIDE SEQUENCE</scope>
    <source>
        <strain evidence="2">RhyBre1mFocal</strain>
    </source>
</reference>
<dbReference type="InterPro" id="IPR001810">
    <property type="entry name" value="F-box_dom"/>
</dbReference>
<dbReference type="Gene3D" id="1.20.1280.50">
    <property type="match status" value="1"/>
</dbReference>
<dbReference type="InterPro" id="IPR050942">
    <property type="entry name" value="F-box_BR-signaling"/>
</dbReference>
<dbReference type="AlphaFoldDB" id="A0A9Q0CMT2"/>
<dbReference type="Proteomes" id="UP001151287">
    <property type="component" value="Unassembled WGS sequence"/>
</dbReference>
<name>A0A9Q0CMT2_9POAL</name>
<dbReference type="PANTHER" id="PTHR44259:SF87">
    <property type="entry name" value="F-BOX DOMAIN-CONTAINING PROTEIN"/>
    <property type="match status" value="1"/>
</dbReference>
<dbReference type="InterPro" id="IPR005174">
    <property type="entry name" value="KIB1-4_b-propeller"/>
</dbReference>
<dbReference type="InterPro" id="IPR036047">
    <property type="entry name" value="F-box-like_dom_sf"/>
</dbReference>
<gene>
    <name evidence="2" type="ORF">LUZ63_005390</name>
</gene>
<accession>A0A9Q0CMT2</accession>
<dbReference type="SUPFAM" id="SSF81383">
    <property type="entry name" value="F-box domain"/>
    <property type="match status" value="1"/>
</dbReference>
<sequence>MAAHCNFKDKINSWIEDAHKVVNNSLCCWRKQGPFYDQEAAIRFWSELPNDLLGEIINTIDLPQDYLNIIAVCRRWRSVAHDLKSDPRRNLSFLHPLPKKFSLPILLQPYGKDSNSYYFYSITKREVYNIQVPDMGNKWITGSWRGWLVTLDIADNNLIHLLNPVAKLKIPLPPLSTFPKPINSPIKFPWNISKIIIVSSENVVEQHDCKIVALETLGSSLHICRIGDETWKKTVLSVPSTIMDIIEFRGILYVVYNLGNLYAVETNPITKMTLIAGTFPPDAARYYLVESSKDLLLVARYLKYTSGYTKTIGFKVYRLAENKKGDPIPYNGGTFGLLPAPQGPAHKIWKDVKSLQGQMLFVGRNRTLCLPSNLYPKCKGNCIYFADDNGIFDIYRASGHSLYLHDSGVYHMNNKTIEYFIKEMTYPLSLPSIWFSPNPW</sequence>
<protein>
    <recommendedName>
        <fullName evidence="1">F-box domain-containing protein</fullName>
    </recommendedName>
</protein>